<keyword evidence="2 3" id="KW-0472">Membrane</keyword>
<dbReference type="PIRSF" id="PIRSF016661">
    <property type="entry name" value="BioY"/>
    <property type="match status" value="1"/>
</dbReference>
<dbReference type="Pfam" id="PF02632">
    <property type="entry name" value="BioY"/>
    <property type="match status" value="1"/>
</dbReference>
<dbReference type="GO" id="GO:0015225">
    <property type="term" value="F:biotin transmembrane transporter activity"/>
    <property type="evidence" value="ECO:0007669"/>
    <property type="project" value="UniProtKB-UniRule"/>
</dbReference>
<dbReference type="AlphaFoldDB" id="A0A841RG35"/>
<evidence type="ECO:0000256" key="1">
    <source>
        <dbReference type="ARBA" id="ARBA00010692"/>
    </source>
</evidence>
<dbReference type="EMBL" id="JACHGJ010000013">
    <property type="protein sequence ID" value="MBB6482546.1"/>
    <property type="molecule type" value="Genomic_DNA"/>
</dbReference>
<dbReference type="GO" id="GO:0005886">
    <property type="term" value="C:plasma membrane"/>
    <property type="evidence" value="ECO:0007669"/>
    <property type="project" value="UniProtKB-SubCell"/>
</dbReference>
<proteinExistence type="inferred from homology"/>
<dbReference type="PANTHER" id="PTHR34295:SF1">
    <property type="entry name" value="BIOTIN TRANSPORTER BIOY"/>
    <property type="match status" value="1"/>
</dbReference>
<evidence type="ECO:0000256" key="2">
    <source>
        <dbReference type="PIRNR" id="PIRNR016661"/>
    </source>
</evidence>
<keyword evidence="3" id="KW-0812">Transmembrane</keyword>
<dbReference type="RefSeq" id="WP_184748782.1">
    <property type="nucleotide sequence ID" value="NZ_JACHGJ010000013.1"/>
</dbReference>
<evidence type="ECO:0000256" key="3">
    <source>
        <dbReference type="SAM" id="Phobius"/>
    </source>
</evidence>
<accession>A0A841RG35</accession>
<dbReference type="PANTHER" id="PTHR34295">
    <property type="entry name" value="BIOTIN TRANSPORTER BIOY"/>
    <property type="match status" value="1"/>
</dbReference>
<keyword evidence="3" id="KW-1133">Transmembrane helix</keyword>
<name>A0A841RG35_9SPIO</name>
<reference evidence="4 5" key="1">
    <citation type="submission" date="2020-08" db="EMBL/GenBank/DDBJ databases">
        <title>Genomic Encyclopedia of Type Strains, Phase IV (KMG-IV): sequencing the most valuable type-strain genomes for metagenomic binning, comparative biology and taxonomic classification.</title>
        <authorList>
            <person name="Goeker M."/>
        </authorList>
    </citation>
    <scope>NUCLEOTIDE SEQUENCE [LARGE SCALE GENOMIC DNA]</scope>
    <source>
        <strain evidence="4 5">DSM 2461</strain>
    </source>
</reference>
<feature type="transmembrane region" description="Helical" evidence="3">
    <location>
        <begin position="56"/>
        <end position="76"/>
    </location>
</feature>
<sequence>MNEKSSIRMMVMSSLFAALTAVGAYIAIPIGPVPIVLANFFVMCAGLLLGKKWAPLSMIVYLGLGFAGLPVFSGGASGPAAFAGPTGGFLIAYVLSALTIAIISGSGETRLWKDIAAVLAGIAIVYLVGVPWLKISLDMDWAKAMTAGMLPFIPGDMLKGAAAVAIVKYLRPRFND</sequence>
<keyword evidence="2" id="KW-1003">Cell membrane</keyword>
<evidence type="ECO:0000313" key="4">
    <source>
        <dbReference type="EMBL" id="MBB6482546.1"/>
    </source>
</evidence>
<feature type="transmembrane region" description="Helical" evidence="3">
    <location>
        <begin position="115"/>
        <end position="132"/>
    </location>
</feature>
<gene>
    <name evidence="4" type="ORF">HNR50_004246</name>
</gene>
<dbReference type="Gene3D" id="1.10.1760.20">
    <property type="match status" value="1"/>
</dbReference>
<dbReference type="InterPro" id="IPR003784">
    <property type="entry name" value="BioY"/>
</dbReference>
<protein>
    <recommendedName>
        <fullName evidence="2">Biotin transporter</fullName>
    </recommendedName>
</protein>
<comment type="similarity">
    <text evidence="1 2">Belongs to the BioY family.</text>
</comment>
<organism evidence="4 5">
    <name type="scientific">Spirochaeta isovalerica</name>
    <dbReference type="NCBI Taxonomy" id="150"/>
    <lineage>
        <taxon>Bacteria</taxon>
        <taxon>Pseudomonadati</taxon>
        <taxon>Spirochaetota</taxon>
        <taxon>Spirochaetia</taxon>
        <taxon>Spirochaetales</taxon>
        <taxon>Spirochaetaceae</taxon>
        <taxon>Spirochaeta</taxon>
    </lineage>
</organism>
<evidence type="ECO:0000313" key="5">
    <source>
        <dbReference type="Proteomes" id="UP000587760"/>
    </source>
</evidence>
<keyword evidence="2" id="KW-0813">Transport</keyword>
<feature type="transmembrane region" description="Helical" evidence="3">
    <location>
        <begin position="82"/>
        <end position="103"/>
    </location>
</feature>
<comment type="subcellular location">
    <subcellularLocation>
        <location evidence="2">Cell membrane</location>
        <topology evidence="2">Multi-pass membrane protein</topology>
    </subcellularLocation>
</comment>
<keyword evidence="5" id="KW-1185">Reference proteome</keyword>
<dbReference type="Proteomes" id="UP000587760">
    <property type="component" value="Unassembled WGS sequence"/>
</dbReference>
<comment type="caution">
    <text evidence="4">The sequence shown here is derived from an EMBL/GenBank/DDBJ whole genome shotgun (WGS) entry which is preliminary data.</text>
</comment>